<feature type="region of interest" description="Disordered" evidence="1">
    <location>
        <begin position="522"/>
        <end position="563"/>
    </location>
</feature>
<evidence type="ECO:0000256" key="1">
    <source>
        <dbReference type="SAM" id="MobiDB-lite"/>
    </source>
</evidence>
<organism evidence="2 3">
    <name type="scientific">Hydnomerulius pinastri MD-312</name>
    <dbReference type="NCBI Taxonomy" id="994086"/>
    <lineage>
        <taxon>Eukaryota</taxon>
        <taxon>Fungi</taxon>
        <taxon>Dikarya</taxon>
        <taxon>Basidiomycota</taxon>
        <taxon>Agaricomycotina</taxon>
        <taxon>Agaricomycetes</taxon>
        <taxon>Agaricomycetidae</taxon>
        <taxon>Boletales</taxon>
        <taxon>Boletales incertae sedis</taxon>
        <taxon>Leucogyrophana</taxon>
    </lineage>
</organism>
<name>A0A0C9VXY8_9AGAM</name>
<dbReference type="SUPFAM" id="SSF52047">
    <property type="entry name" value="RNI-like"/>
    <property type="match status" value="1"/>
</dbReference>
<dbReference type="Proteomes" id="UP000053820">
    <property type="component" value="Unassembled WGS sequence"/>
</dbReference>
<dbReference type="AlphaFoldDB" id="A0A0C9VXY8"/>
<evidence type="ECO:0000313" key="2">
    <source>
        <dbReference type="EMBL" id="KIJ58173.1"/>
    </source>
</evidence>
<dbReference type="GO" id="GO:0019005">
    <property type="term" value="C:SCF ubiquitin ligase complex"/>
    <property type="evidence" value="ECO:0007669"/>
    <property type="project" value="TreeGrafter"/>
</dbReference>
<dbReference type="GO" id="GO:0031146">
    <property type="term" value="P:SCF-dependent proteasomal ubiquitin-dependent protein catabolic process"/>
    <property type="evidence" value="ECO:0007669"/>
    <property type="project" value="TreeGrafter"/>
</dbReference>
<dbReference type="OrthoDB" id="3543113at2759"/>
<keyword evidence="3" id="KW-1185">Reference proteome</keyword>
<dbReference type="PANTHER" id="PTHR13318:SF190">
    <property type="entry name" value="PARTNER OF PAIRED, ISOFORM B"/>
    <property type="match status" value="1"/>
</dbReference>
<sequence length="563" mass="64692">MHRCLSIDEILTTICQHAFNILKPEPKSRELRDRRTLARLARTSRYFLEPALNVLYYEINDLLWLIKCMPDDLWVVNGKQLSFKRPMEQSDWDVFLRYTRRVRSLEFDRHCTTTTHVNVYHSLATYPYPDVMFPRLTHLRCGEWREDAVWFLRHLLQPTVNHIDIDNLLPNALTYRVLPLIPKRCPRVRQLMAFRNLVFQQGDPVLDQFSNLLCQLNLLESVRCAELTDESLLHLARLPALKILRVDLRLNPLHNLDSSLRGRGFPVLREALVSSPTMSHCLQFLKYVKSTSLDTINLNVDDETPAASYKEIFTAWGLNPSYQNLSTIDISEMRVWRDYDEKHIIDITVLRPLFQLKGLTCLKLETLCTYDLDDAAIKEIATAWPLLETLDLSLRECGWEIPSKVTLQGLIPLLRGCPNLALLGVVVDATRLPAASTRLPGAGVRNTSLESLWLADSKITRPSLVAAFLSAVAPNIEQIVTWNTPLLSGREGKDKYRKRWREVEGLVRMFSITRRQEHAWARDGNVGCDEEEEAQAWSSEPDLSPDSDSDSGFEYCYPPPGVL</sequence>
<dbReference type="PANTHER" id="PTHR13318">
    <property type="entry name" value="PARTNER OF PAIRED, ISOFORM B-RELATED"/>
    <property type="match status" value="1"/>
</dbReference>
<dbReference type="Gene3D" id="3.80.10.10">
    <property type="entry name" value="Ribonuclease Inhibitor"/>
    <property type="match status" value="1"/>
</dbReference>
<reference evidence="2 3" key="1">
    <citation type="submission" date="2014-04" db="EMBL/GenBank/DDBJ databases">
        <title>Evolutionary Origins and Diversification of the Mycorrhizal Mutualists.</title>
        <authorList>
            <consortium name="DOE Joint Genome Institute"/>
            <consortium name="Mycorrhizal Genomics Consortium"/>
            <person name="Kohler A."/>
            <person name="Kuo A."/>
            <person name="Nagy L.G."/>
            <person name="Floudas D."/>
            <person name="Copeland A."/>
            <person name="Barry K.W."/>
            <person name="Cichocki N."/>
            <person name="Veneault-Fourrey C."/>
            <person name="LaButti K."/>
            <person name="Lindquist E.A."/>
            <person name="Lipzen A."/>
            <person name="Lundell T."/>
            <person name="Morin E."/>
            <person name="Murat C."/>
            <person name="Riley R."/>
            <person name="Ohm R."/>
            <person name="Sun H."/>
            <person name="Tunlid A."/>
            <person name="Henrissat B."/>
            <person name="Grigoriev I.V."/>
            <person name="Hibbett D.S."/>
            <person name="Martin F."/>
        </authorList>
    </citation>
    <scope>NUCLEOTIDE SEQUENCE [LARGE SCALE GENOMIC DNA]</scope>
    <source>
        <strain evidence="2 3">MD-312</strain>
    </source>
</reference>
<dbReference type="EMBL" id="KN839974">
    <property type="protein sequence ID" value="KIJ58173.1"/>
    <property type="molecule type" value="Genomic_DNA"/>
</dbReference>
<gene>
    <name evidence="2" type="ORF">HYDPIDRAFT_34429</name>
</gene>
<dbReference type="HOGENOM" id="CLU_021164_0_0_1"/>
<evidence type="ECO:0000313" key="3">
    <source>
        <dbReference type="Proteomes" id="UP000053820"/>
    </source>
</evidence>
<accession>A0A0C9VXY8</accession>
<dbReference type="InterPro" id="IPR032675">
    <property type="entry name" value="LRR_dom_sf"/>
</dbReference>
<evidence type="ECO:0008006" key="4">
    <source>
        <dbReference type="Google" id="ProtNLM"/>
    </source>
</evidence>
<protein>
    <recommendedName>
        <fullName evidence="4">F-box domain-containing protein</fullName>
    </recommendedName>
</protein>
<proteinExistence type="predicted"/>